<evidence type="ECO:0000259" key="3">
    <source>
        <dbReference type="Pfam" id="PF16344"/>
    </source>
</evidence>
<proteinExistence type="predicted"/>
<organism evidence="4 5">
    <name type="scientific">Parabacteroides faecis</name>
    <dbReference type="NCBI Taxonomy" id="1217282"/>
    <lineage>
        <taxon>Bacteria</taxon>
        <taxon>Pseudomonadati</taxon>
        <taxon>Bacteroidota</taxon>
        <taxon>Bacteroidia</taxon>
        <taxon>Bacteroidales</taxon>
        <taxon>Tannerellaceae</taxon>
        <taxon>Parabacteroides</taxon>
    </lineage>
</organism>
<gene>
    <name evidence="4" type="ORF">GGQ57_001140</name>
</gene>
<evidence type="ECO:0000313" key="4">
    <source>
        <dbReference type="EMBL" id="MBB4621246.1"/>
    </source>
</evidence>
<dbReference type="EMBL" id="JACHOC010000002">
    <property type="protein sequence ID" value="MBB4621246.1"/>
    <property type="molecule type" value="Genomic_DNA"/>
</dbReference>
<dbReference type="PANTHER" id="PTHR30273">
    <property type="entry name" value="PERIPLASMIC SIGNAL SENSOR AND SIGMA FACTOR ACTIVATOR FECR-RELATED"/>
    <property type="match status" value="1"/>
</dbReference>
<dbReference type="InterPro" id="IPR012373">
    <property type="entry name" value="Ferrdict_sens_TM"/>
</dbReference>
<feature type="domain" description="FecR protein" evidence="2">
    <location>
        <begin position="91"/>
        <end position="185"/>
    </location>
</feature>
<protein>
    <submittedName>
        <fullName evidence="4">Ferric-dicitrate binding protein FerR (Iron transport regulator)</fullName>
    </submittedName>
</protein>
<evidence type="ECO:0000313" key="5">
    <source>
        <dbReference type="Proteomes" id="UP000533637"/>
    </source>
</evidence>
<dbReference type="InterPro" id="IPR032508">
    <property type="entry name" value="FecR_C"/>
</dbReference>
<evidence type="ECO:0000256" key="1">
    <source>
        <dbReference type="SAM" id="Phobius"/>
    </source>
</evidence>
<comment type="caution">
    <text evidence="4">The sequence shown here is derived from an EMBL/GenBank/DDBJ whole genome shotgun (WGS) entry which is preliminary data.</text>
</comment>
<dbReference type="Pfam" id="PF16344">
    <property type="entry name" value="FecR_C"/>
    <property type="match status" value="1"/>
</dbReference>
<dbReference type="Proteomes" id="UP000533637">
    <property type="component" value="Unassembled WGS sequence"/>
</dbReference>
<name>A0ABR6KIB7_9BACT</name>
<feature type="transmembrane region" description="Helical" evidence="1">
    <location>
        <begin position="54"/>
        <end position="77"/>
    </location>
</feature>
<feature type="domain" description="Protein FecR C-terminal" evidence="3">
    <location>
        <begin position="228"/>
        <end position="293"/>
    </location>
</feature>
<dbReference type="Pfam" id="PF04773">
    <property type="entry name" value="FecR"/>
    <property type="match status" value="1"/>
</dbReference>
<keyword evidence="1" id="KW-1133">Transmembrane helix</keyword>
<reference evidence="4 5" key="1">
    <citation type="submission" date="2020-08" db="EMBL/GenBank/DDBJ databases">
        <title>Genomic Encyclopedia of Type Strains, Phase IV (KMG-IV): sequencing the most valuable type-strain genomes for metagenomic binning, comparative biology and taxonomic classification.</title>
        <authorList>
            <person name="Goeker M."/>
        </authorList>
    </citation>
    <scope>NUCLEOTIDE SEQUENCE [LARGE SCALE GENOMIC DNA]</scope>
    <source>
        <strain evidence="4 5">DSM 102983</strain>
    </source>
</reference>
<dbReference type="Gene3D" id="2.60.120.1440">
    <property type="match status" value="1"/>
</dbReference>
<dbReference type="Gene3D" id="3.55.50.30">
    <property type="match status" value="1"/>
</dbReference>
<accession>A0ABR6KIB7</accession>
<dbReference type="PANTHER" id="PTHR30273:SF2">
    <property type="entry name" value="PROTEIN FECR"/>
    <property type="match status" value="1"/>
</dbReference>
<sequence>MEPDNKDIKEYLLLAKAINDDIVDYENYNIGRAFLRNQRRIASGSRKQRLVRSALRIAAVLLLPFILSTGILSYLYIGQMQNDKEVSYLEVVSAPGVITKMELPDKSKVWLNAGSSLRYPSRFTGNERNVYLSGEGYFEVQSDKQNPFYVSVNDNMKIMAHGTKFNVNAYGDEQWIETTLETGLVDVIMNKQSVLLEPSELAYYDRSNQKLSIRPVNVDEKTAWKDGRLIFRNTSLDEVVKQLSRRYNVDIVMHKRTNIDYKCRASFSTESITQILDYLKLVAPMKWKIAETKQLLDSTYPRQRIDIWLK</sequence>
<dbReference type="RefSeq" id="WP_183669456.1">
    <property type="nucleotide sequence ID" value="NZ_BMPB01000003.1"/>
</dbReference>
<evidence type="ECO:0000259" key="2">
    <source>
        <dbReference type="Pfam" id="PF04773"/>
    </source>
</evidence>
<dbReference type="PIRSF" id="PIRSF018266">
    <property type="entry name" value="FecR"/>
    <property type="match status" value="1"/>
</dbReference>
<keyword evidence="1" id="KW-0812">Transmembrane</keyword>
<keyword evidence="5" id="KW-1185">Reference proteome</keyword>
<keyword evidence="1" id="KW-0472">Membrane</keyword>
<dbReference type="InterPro" id="IPR006860">
    <property type="entry name" value="FecR"/>
</dbReference>